<feature type="domain" description="Pre-rRNA-processing protein RIX1 N-terminal" evidence="6">
    <location>
        <begin position="14"/>
        <end position="214"/>
    </location>
</feature>
<dbReference type="GO" id="GO:0006364">
    <property type="term" value="P:rRNA processing"/>
    <property type="evidence" value="ECO:0007669"/>
    <property type="project" value="TreeGrafter"/>
</dbReference>
<gene>
    <name evidence="7" type="ORF">K491DRAFT_693988</name>
</gene>
<dbReference type="Pfam" id="PF08167">
    <property type="entry name" value="RIX1"/>
    <property type="match status" value="1"/>
</dbReference>
<dbReference type="Proteomes" id="UP000799324">
    <property type="component" value="Unassembled WGS sequence"/>
</dbReference>
<evidence type="ECO:0000256" key="2">
    <source>
        <dbReference type="ARBA" id="ARBA00010511"/>
    </source>
</evidence>
<feature type="region of interest" description="Disordered" evidence="5">
    <location>
        <begin position="662"/>
        <end position="717"/>
    </location>
</feature>
<protein>
    <recommendedName>
        <fullName evidence="3">Pre-rRNA-processing protein RIX1</fullName>
    </recommendedName>
</protein>
<dbReference type="AlphaFoldDB" id="A0A6A6T3F9"/>
<keyword evidence="4" id="KW-0539">Nucleus</keyword>
<comment type="similarity">
    <text evidence="2">Belongs to the RIX1/PELP1 family.</text>
</comment>
<dbReference type="GO" id="GO:0005634">
    <property type="term" value="C:nucleus"/>
    <property type="evidence" value="ECO:0007669"/>
    <property type="project" value="UniProtKB-SubCell"/>
</dbReference>
<evidence type="ECO:0000256" key="1">
    <source>
        <dbReference type="ARBA" id="ARBA00004123"/>
    </source>
</evidence>
<dbReference type="OrthoDB" id="20900at2759"/>
<evidence type="ECO:0000256" key="4">
    <source>
        <dbReference type="ARBA" id="ARBA00023242"/>
    </source>
</evidence>
<dbReference type="InterPro" id="IPR016024">
    <property type="entry name" value="ARM-type_fold"/>
</dbReference>
<name>A0A6A6T3F9_9PLEO</name>
<evidence type="ECO:0000259" key="6">
    <source>
        <dbReference type="Pfam" id="PF08167"/>
    </source>
</evidence>
<dbReference type="PANTHER" id="PTHR34105">
    <property type="entry name" value="PROLINE-, GLUTAMIC ACID- AND LEUCINE-RICH PROTEIN 1"/>
    <property type="match status" value="1"/>
</dbReference>
<reference evidence="7" key="1">
    <citation type="journal article" date="2020" name="Stud. Mycol.">
        <title>101 Dothideomycetes genomes: a test case for predicting lifestyles and emergence of pathogens.</title>
        <authorList>
            <person name="Haridas S."/>
            <person name="Albert R."/>
            <person name="Binder M."/>
            <person name="Bloem J."/>
            <person name="Labutti K."/>
            <person name="Salamov A."/>
            <person name="Andreopoulos B."/>
            <person name="Baker S."/>
            <person name="Barry K."/>
            <person name="Bills G."/>
            <person name="Bluhm B."/>
            <person name="Cannon C."/>
            <person name="Castanera R."/>
            <person name="Culley D."/>
            <person name="Daum C."/>
            <person name="Ezra D."/>
            <person name="Gonzalez J."/>
            <person name="Henrissat B."/>
            <person name="Kuo A."/>
            <person name="Liang C."/>
            <person name="Lipzen A."/>
            <person name="Lutzoni F."/>
            <person name="Magnuson J."/>
            <person name="Mondo S."/>
            <person name="Nolan M."/>
            <person name="Ohm R."/>
            <person name="Pangilinan J."/>
            <person name="Park H.-J."/>
            <person name="Ramirez L."/>
            <person name="Alfaro M."/>
            <person name="Sun H."/>
            <person name="Tritt A."/>
            <person name="Yoshinaga Y."/>
            <person name="Zwiers L.-H."/>
            <person name="Turgeon B."/>
            <person name="Goodwin S."/>
            <person name="Spatafora J."/>
            <person name="Crous P."/>
            <person name="Grigoriev I."/>
        </authorList>
    </citation>
    <scope>NUCLEOTIDE SEQUENCE</scope>
    <source>
        <strain evidence="7">CBS 122681</strain>
    </source>
</reference>
<evidence type="ECO:0000313" key="7">
    <source>
        <dbReference type="EMBL" id="KAF2654222.1"/>
    </source>
</evidence>
<evidence type="ECO:0000256" key="3">
    <source>
        <dbReference type="ARBA" id="ARBA00021502"/>
    </source>
</evidence>
<feature type="compositionally biased region" description="Polar residues" evidence="5">
    <location>
        <begin position="668"/>
        <end position="684"/>
    </location>
</feature>
<accession>A0A6A6T3F9</accession>
<dbReference type="InterPro" id="IPR012583">
    <property type="entry name" value="RIX1_N"/>
</dbReference>
<proteinExistence type="inferred from homology"/>
<dbReference type="PANTHER" id="PTHR34105:SF1">
    <property type="entry name" value="PROLINE-, GLUTAMIC ACID- AND LEUCINE-RICH PROTEIN 1"/>
    <property type="match status" value="1"/>
</dbReference>
<organism evidence="7 8">
    <name type="scientific">Lophiostoma macrostomum CBS 122681</name>
    <dbReference type="NCBI Taxonomy" id="1314788"/>
    <lineage>
        <taxon>Eukaryota</taxon>
        <taxon>Fungi</taxon>
        <taxon>Dikarya</taxon>
        <taxon>Ascomycota</taxon>
        <taxon>Pezizomycotina</taxon>
        <taxon>Dothideomycetes</taxon>
        <taxon>Pleosporomycetidae</taxon>
        <taxon>Pleosporales</taxon>
        <taxon>Lophiostomataceae</taxon>
        <taxon>Lophiostoma</taxon>
    </lineage>
</organism>
<feature type="region of interest" description="Disordered" evidence="5">
    <location>
        <begin position="766"/>
        <end position="795"/>
    </location>
</feature>
<keyword evidence="8" id="KW-1185">Reference proteome</keyword>
<dbReference type="SUPFAM" id="SSF48371">
    <property type="entry name" value="ARM repeat"/>
    <property type="match status" value="1"/>
</dbReference>
<evidence type="ECO:0000313" key="8">
    <source>
        <dbReference type="Proteomes" id="UP000799324"/>
    </source>
</evidence>
<evidence type="ECO:0000256" key="5">
    <source>
        <dbReference type="SAM" id="MobiDB-lite"/>
    </source>
</evidence>
<sequence>MSRADVNASELSTLKAVSFRLSSAPTPQLPQQIPAIAALLANCKSLLSSAHTSGSKTSSEASVAVHKYRTLLAALLQDRTVQGRWSAVVLIKSTIEIGGWETLQKCLPWVRGLLGILSKPDPPSSKKLCIITLTRIFTLTRDFPTLVREITTPSLSTFIQTCLQIVSSKPPNGLLQAILGSFAQLLPRHPTVFRTYAKQLQQILAHIIGETPSSNLSQEQRHSTSLRVSSDVSESARRLFVQLPCCAPKGASSEEWNAVYRNLLLNIHQVADRVFRAVIEDWKPSQHTAASTVSGHTLDADVCNQDNDTMELPPWLGIYAGGERLVSLLQLLDAFLVNHTTNSVVVHVGPVLDLITRLTSMSLPSKQNLVRFNNPVTKDERESLWNIIPHIHVSAIEILATLSKRFNQTLFSVDTVVLDQIMWVFRSERVNDNVRTACYVAVADILYRSGPTIPKSSIEPLATLIRNCCDDLLAVEHTSIGAKHAQGQGERKSGDANQKQALTNADTFLSSTSASKGPMGNFLGLQQAAYDLLPVILSSVPPQHLPDSVRTRIDRTAILTKHKDAMTASVLNPPPSKKYGKPAASILPLLARSFPIDAEVEALLRPRMPAILRGKQELELDSDVEDGSMEEPLESEEHFVGEELDTLLESASQTELALTVPPDAAPTIDTTSNWPSSVSTSQVIESDGSPAVDEASRNNGPNKRQQSEEAIVLSPSKRVKVGTKLDASHSEPHPVTTTLAVQDLGQSSVAAVVPVQSDALPAFVKTSAARDDGSDGEDDFGELVLGQDSDEESES</sequence>
<dbReference type="EMBL" id="MU004367">
    <property type="protein sequence ID" value="KAF2654222.1"/>
    <property type="molecule type" value="Genomic_DNA"/>
</dbReference>
<comment type="subcellular location">
    <subcellularLocation>
        <location evidence="1">Nucleus</location>
    </subcellularLocation>
</comment>